<protein>
    <recommendedName>
        <fullName evidence="3">Helitron helicase-like domain-containing protein</fullName>
    </recommendedName>
</protein>
<gene>
    <name evidence="1" type="ORF">HYDPIDRAFT_34152</name>
</gene>
<name>A0A0C9UZL8_9AGAM</name>
<reference evidence="1 2" key="1">
    <citation type="submission" date="2014-04" db="EMBL/GenBank/DDBJ databases">
        <title>Evolutionary Origins and Diversification of the Mycorrhizal Mutualists.</title>
        <authorList>
            <consortium name="DOE Joint Genome Institute"/>
            <consortium name="Mycorrhizal Genomics Consortium"/>
            <person name="Kohler A."/>
            <person name="Kuo A."/>
            <person name="Nagy L.G."/>
            <person name="Floudas D."/>
            <person name="Copeland A."/>
            <person name="Barry K.W."/>
            <person name="Cichocki N."/>
            <person name="Veneault-Fourrey C."/>
            <person name="LaButti K."/>
            <person name="Lindquist E.A."/>
            <person name="Lipzen A."/>
            <person name="Lundell T."/>
            <person name="Morin E."/>
            <person name="Murat C."/>
            <person name="Riley R."/>
            <person name="Ohm R."/>
            <person name="Sun H."/>
            <person name="Tunlid A."/>
            <person name="Henrissat B."/>
            <person name="Grigoriev I.V."/>
            <person name="Hibbett D.S."/>
            <person name="Martin F."/>
        </authorList>
    </citation>
    <scope>NUCLEOTIDE SEQUENCE [LARGE SCALE GENOMIC DNA]</scope>
    <source>
        <strain evidence="1 2">MD-312</strain>
    </source>
</reference>
<evidence type="ECO:0008006" key="3">
    <source>
        <dbReference type="Google" id="ProtNLM"/>
    </source>
</evidence>
<dbReference type="Proteomes" id="UP000053820">
    <property type="component" value="Unassembled WGS sequence"/>
</dbReference>
<accession>A0A0C9UZL8</accession>
<evidence type="ECO:0000313" key="1">
    <source>
        <dbReference type="EMBL" id="KIJ58469.1"/>
    </source>
</evidence>
<dbReference type="HOGENOM" id="CLU_2638369_0_0_1"/>
<dbReference type="AlphaFoldDB" id="A0A0C9UZL8"/>
<evidence type="ECO:0000313" key="2">
    <source>
        <dbReference type="Proteomes" id="UP000053820"/>
    </source>
</evidence>
<dbReference type="EMBL" id="KN839937">
    <property type="protein sequence ID" value="KIJ58469.1"/>
    <property type="molecule type" value="Genomic_DNA"/>
</dbReference>
<keyword evidence="2" id="KW-1185">Reference proteome</keyword>
<sequence length="77" mass="8600">MSSLESPLPAFIIFEQQNRGYLHVNIMIWTGLSVPYTIVAALNPHLCQGSTFLQELLFAMRHGEIVTPPGTSPFLTR</sequence>
<proteinExistence type="predicted"/>
<organism evidence="1 2">
    <name type="scientific">Hydnomerulius pinastri MD-312</name>
    <dbReference type="NCBI Taxonomy" id="994086"/>
    <lineage>
        <taxon>Eukaryota</taxon>
        <taxon>Fungi</taxon>
        <taxon>Dikarya</taxon>
        <taxon>Basidiomycota</taxon>
        <taxon>Agaricomycotina</taxon>
        <taxon>Agaricomycetes</taxon>
        <taxon>Agaricomycetidae</taxon>
        <taxon>Boletales</taxon>
        <taxon>Boletales incertae sedis</taxon>
        <taxon>Leucogyrophana</taxon>
    </lineage>
</organism>